<name>A0A0E3ZGE6_9BACT</name>
<evidence type="ECO:0000313" key="3">
    <source>
        <dbReference type="Proteomes" id="UP000033109"/>
    </source>
</evidence>
<keyword evidence="1" id="KW-0732">Signal</keyword>
<sequence length="155" mass="17006">MENSNKTLKHTMARFLVLLLILLTAPQARAQDTLTAIAHQNGAPAALSFNELQSVLLGEKQRWSNGTKVVIALIKTNNTLGATICKVVFEMKPDELNKHWLALVFQGKASAPYFFNSVAELEDFISQNPGSIGITNKAVSTPNVRTVTIDRKDTI</sequence>
<dbReference type="PATRIC" id="fig|400092.3.peg.4344"/>
<feature type="signal peptide" evidence="1">
    <location>
        <begin position="1"/>
        <end position="30"/>
    </location>
</feature>
<dbReference type="HOGENOM" id="CLU_124904_1_1_10"/>
<evidence type="ECO:0008006" key="4">
    <source>
        <dbReference type="Google" id="ProtNLM"/>
    </source>
</evidence>
<dbReference type="STRING" id="400092.PKOR_19850"/>
<dbReference type="AlphaFoldDB" id="A0A0E3ZGE6"/>
<keyword evidence="3" id="KW-1185">Reference proteome</keyword>
<protein>
    <recommendedName>
        <fullName evidence="4">PBP domain-containing protein</fullName>
    </recommendedName>
</protein>
<dbReference type="SUPFAM" id="SSF53850">
    <property type="entry name" value="Periplasmic binding protein-like II"/>
    <property type="match status" value="1"/>
</dbReference>
<dbReference type="KEGG" id="pko:PKOR_19850"/>
<dbReference type="Proteomes" id="UP000033109">
    <property type="component" value="Chromosome"/>
</dbReference>
<proteinExistence type="predicted"/>
<accession>A0A0E3ZGE6</accession>
<reference evidence="2 3" key="1">
    <citation type="journal article" date="2015" name="Sci. Rep.">
        <title>Unraveling adaptation of Pontibacter korlensis to radiation and infertility in desert through complete genome and comparative transcriptomic analysis.</title>
        <authorList>
            <person name="Dai J."/>
            <person name="Dai W."/>
            <person name="Qiu C."/>
            <person name="Yang Z."/>
            <person name="Zhang Y."/>
            <person name="Zhou M."/>
            <person name="Zhang L."/>
            <person name="Fang C."/>
            <person name="Gao Q."/>
            <person name="Yang Q."/>
            <person name="Li X."/>
            <person name="Wang Z."/>
            <person name="Wang Z."/>
            <person name="Jia Z."/>
            <person name="Chen X."/>
        </authorList>
    </citation>
    <scope>NUCLEOTIDE SEQUENCE [LARGE SCALE GENOMIC DNA]</scope>
    <source>
        <strain evidence="2 3">X14-1T</strain>
    </source>
</reference>
<evidence type="ECO:0000313" key="2">
    <source>
        <dbReference type="EMBL" id="AKD04934.1"/>
    </source>
</evidence>
<evidence type="ECO:0000256" key="1">
    <source>
        <dbReference type="SAM" id="SignalP"/>
    </source>
</evidence>
<organism evidence="2 3">
    <name type="scientific">Pontibacter korlensis</name>
    <dbReference type="NCBI Taxonomy" id="400092"/>
    <lineage>
        <taxon>Bacteria</taxon>
        <taxon>Pseudomonadati</taxon>
        <taxon>Bacteroidota</taxon>
        <taxon>Cytophagia</taxon>
        <taxon>Cytophagales</taxon>
        <taxon>Hymenobacteraceae</taxon>
        <taxon>Pontibacter</taxon>
    </lineage>
</organism>
<dbReference type="EMBL" id="CP009621">
    <property type="protein sequence ID" value="AKD04934.1"/>
    <property type="molecule type" value="Genomic_DNA"/>
</dbReference>
<dbReference type="OrthoDB" id="828029at2"/>
<dbReference type="RefSeq" id="WP_046312988.1">
    <property type="nucleotide sequence ID" value="NZ_CBCSCY010000082.1"/>
</dbReference>
<gene>
    <name evidence="2" type="ORF">PKOR_19850</name>
</gene>
<dbReference type="Gene3D" id="3.40.190.10">
    <property type="entry name" value="Periplasmic binding protein-like II"/>
    <property type="match status" value="1"/>
</dbReference>
<feature type="chain" id="PRO_5002416408" description="PBP domain-containing protein" evidence="1">
    <location>
        <begin position="31"/>
        <end position="155"/>
    </location>
</feature>